<comment type="subcellular location">
    <subcellularLocation>
        <location evidence="4">Secreted</location>
        <location evidence="4">Extracellular space</location>
        <location evidence="4">Apoplast</location>
    </subcellularLocation>
</comment>
<keyword evidence="3 4" id="KW-0964">Secreted</keyword>
<evidence type="ECO:0000313" key="5">
    <source>
        <dbReference type="EnsemblPlants" id="EMT00994"/>
    </source>
</evidence>
<dbReference type="InterPro" id="IPR004265">
    <property type="entry name" value="Dirigent"/>
</dbReference>
<name>N1QTU0_AEGTA</name>
<reference evidence="5" key="1">
    <citation type="submission" date="2015-06" db="UniProtKB">
        <authorList>
            <consortium name="EnsemblPlants"/>
        </authorList>
    </citation>
    <scope>IDENTIFICATION</scope>
</reference>
<dbReference type="Pfam" id="PF03018">
    <property type="entry name" value="Dirigent"/>
    <property type="match status" value="1"/>
</dbReference>
<dbReference type="PANTHER" id="PTHR21495">
    <property type="entry name" value="NUCLEOPORIN-RELATED"/>
    <property type="match status" value="1"/>
</dbReference>
<dbReference type="GO" id="GO:0048046">
    <property type="term" value="C:apoplast"/>
    <property type="evidence" value="ECO:0007669"/>
    <property type="project" value="UniProtKB-SubCell"/>
</dbReference>
<keyword evidence="4" id="KW-0732">Signal</keyword>
<dbReference type="Gene3D" id="2.40.480.10">
    <property type="entry name" value="Allene oxide cyclase-like"/>
    <property type="match status" value="1"/>
</dbReference>
<comment type="function">
    <text evidence="4">Dirigent proteins impart stereoselectivity on the phenoxy radical-coupling reaction, yielding optically active lignans from two molecules of coniferyl alcohol in the biosynthesis of lignans, flavonolignans, and alkaloids and thus plays a central role in plant secondary metabolism.</text>
</comment>
<dbReference type="GO" id="GO:0009699">
    <property type="term" value="P:phenylpropanoid biosynthetic process"/>
    <property type="evidence" value="ECO:0007669"/>
    <property type="project" value="UniProtKB-ARBA"/>
</dbReference>
<evidence type="ECO:0000256" key="2">
    <source>
        <dbReference type="ARBA" id="ARBA00011738"/>
    </source>
</evidence>
<dbReference type="AlphaFoldDB" id="N1QTU0"/>
<accession>N1QTU0</accession>
<evidence type="ECO:0000256" key="3">
    <source>
        <dbReference type="ARBA" id="ARBA00022525"/>
    </source>
</evidence>
<dbReference type="InterPro" id="IPR044859">
    <property type="entry name" value="Allene_oxi_cyc_Dirigent"/>
</dbReference>
<comment type="similarity">
    <text evidence="1 4">Belongs to the plant dirigent protein family.</text>
</comment>
<feature type="chain" id="PRO_5014486595" description="Dirigent protein" evidence="4">
    <location>
        <begin position="22"/>
        <end position="230"/>
    </location>
</feature>
<evidence type="ECO:0000256" key="4">
    <source>
        <dbReference type="RuleBase" id="RU363099"/>
    </source>
</evidence>
<protein>
    <recommendedName>
        <fullName evidence="4">Dirigent protein</fullName>
    </recommendedName>
</protein>
<proteinExistence type="inferred from homology"/>
<evidence type="ECO:0000256" key="1">
    <source>
        <dbReference type="ARBA" id="ARBA00010746"/>
    </source>
</evidence>
<sequence>MAWPSLAVPLVFGSFFILAMADPSFVCPILPCEREISLRLYLHQVIDGPDHNQVVTVSSRHPAWFGTTAVIDWTVTDAPQRGATIVARAKGMQVQADVEGPGWFHYFTMVFEDPRFGGSTLAVMGQYLSEGEMAIMGGTGEFAMARGVIKFRTVKNTAHESYKQLDIHTFYVPTRNVVHSTPFRIAIICSCVCQIQKIFLDSMMCNTLTFDAYRPYIATADLPLKWTTNV</sequence>
<organism evidence="5">
    <name type="scientific">Aegilops tauschii</name>
    <name type="common">Tausch's goatgrass</name>
    <name type="synonym">Aegilops squarrosa</name>
    <dbReference type="NCBI Taxonomy" id="37682"/>
    <lineage>
        <taxon>Eukaryota</taxon>
        <taxon>Viridiplantae</taxon>
        <taxon>Streptophyta</taxon>
        <taxon>Embryophyta</taxon>
        <taxon>Tracheophyta</taxon>
        <taxon>Spermatophyta</taxon>
        <taxon>Magnoliopsida</taxon>
        <taxon>Liliopsida</taxon>
        <taxon>Poales</taxon>
        <taxon>Poaceae</taxon>
        <taxon>BOP clade</taxon>
        <taxon>Pooideae</taxon>
        <taxon>Triticodae</taxon>
        <taxon>Triticeae</taxon>
        <taxon>Triticinae</taxon>
        <taxon>Aegilops</taxon>
    </lineage>
</organism>
<feature type="signal peptide" evidence="4">
    <location>
        <begin position="1"/>
        <end position="21"/>
    </location>
</feature>
<dbReference type="EnsemblPlants" id="EMT00994">
    <property type="protein sequence ID" value="EMT00994"/>
    <property type="gene ID" value="F775_22472"/>
</dbReference>
<comment type="subunit">
    <text evidence="2 4">Homodimer.</text>
</comment>
<keyword evidence="4" id="KW-0052">Apoplast</keyword>